<dbReference type="PANTHER" id="PTHR37299:SF4">
    <property type="entry name" value="TRANSCRIPTIONAL REGULATOR"/>
    <property type="match status" value="1"/>
</dbReference>
<accession>A0A6N7XVZ3</accession>
<proteinExistence type="predicted"/>
<dbReference type="Proteomes" id="UP000469523">
    <property type="component" value="Unassembled WGS sequence"/>
</dbReference>
<dbReference type="Gene3D" id="2.40.50.1020">
    <property type="entry name" value="LytTr DNA-binding domain"/>
    <property type="match status" value="1"/>
</dbReference>
<dbReference type="InterPro" id="IPR007492">
    <property type="entry name" value="LytTR_DNA-bd_dom"/>
</dbReference>
<feature type="domain" description="HTH LytTR-type" evidence="1">
    <location>
        <begin position="57"/>
        <end position="145"/>
    </location>
</feature>
<evidence type="ECO:0000313" key="2">
    <source>
        <dbReference type="EMBL" id="MSU00655.1"/>
    </source>
</evidence>
<dbReference type="GO" id="GO:0003677">
    <property type="term" value="F:DNA binding"/>
    <property type="evidence" value="ECO:0007669"/>
    <property type="project" value="InterPro"/>
</dbReference>
<dbReference type="PROSITE" id="PS50930">
    <property type="entry name" value="HTH_LYTTR"/>
    <property type="match status" value="1"/>
</dbReference>
<comment type="caution">
    <text evidence="2">The sequence shown here is derived from an EMBL/GenBank/DDBJ whole genome shotgun (WGS) entry which is preliminary data.</text>
</comment>
<dbReference type="RefSeq" id="WP_154439083.1">
    <property type="nucleotide sequence ID" value="NZ_JAHLPJ010000001.1"/>
</dbReference>
<evidence type="ECO:0000259" key="1">
    <source>
        <dbReference type="PROSITE" id="PS50930"/>
    </source>
</evidence>
<dbReference type="InterPro" id="IPR046947">
    <property type="entry name" value="LytR-like"/>
</dbReference>
<dbReference type="Pfam" id="PF04397">
    <property type="entry name" value="LytTR"/>
    <property type="match status" value="1"/>
</dbReference>
<name>A0A6N7XVZ3_9FIRM</name>
<dbReference type="EMBL" id="VUNQ01000006">
    <property type="protein sequence ID" value="MSU00655.1"/>
    <property type="molecule type" value="Genomic_DNA"/>
</dbReference>
<dbReference type="GO" id="GO:0000156">
    <property type="term" value="F:phosphorelay response regulator activity"/>
    <property type="evidence" value="ECO:0007669"/>
    <property type="project" value="InterPro"/>
</dbReference>
<keyword evidence="3" id="KW-1185">Reference proteome</keyword>
<protein>
    <submittedName>
        <fullName evidence="2">LytTR family transcriptional regulator</fullName>
    </submittedName>
</protein>
<gene>
    <name evidence="2" type="ORF">FYJ83_04130</name>
</gene>
<dbReference type="SMART" id="SM00850">
    <property type="entry name" value="LytTR"/>
    <property type="match status" value="1"/>
</dbReference>
<organism evidence="2 3">
    <name type="scientific">Tissierella pigra</name>
    <dbReference type="NCBI Taxonomy" id="2607614"/>
    <lineage>
        <taxon>Bacteria</taxon>
        <taxon>Bacillati</taxon>
        <taxon>Bacillota</taxon>
        <taxon>Tissierellia</taxon>
        <taxon>Tissierellales</taxon>
        <taxon>Tissierellaceae</taxon>
        <taxon>Tissierella</taxon>
    </lineage>
</organism>
<dbReference type="AlphaFoldDB" id="A0A6N7XVZ3"/>
<reference evidence="2 3" key="1">
    <citation type="submission" date="2019-09" db="EMBL/GenBank/DDBJ databases">
        <title>In-depth cultivation of the pig gut microbiome towards novel bacterial diversity and tailored functional studies.</title>
        <authorList>
            <person name="Wylensek D."/>
            <person name="Hitch T.C.A."/>
            <person name="Clavel T."/>
        </authorList>
    </citation>
    <scope>NUCLEOTIDE SEQUENCE [LARGE SCALE GENOMIC DNA]</scope>
    <source>
        <strain evidence="2 3">WCA3-693-APC-4?</strain>
    </source>
</reference>
<dbReference type="PANTHER" id="PTHR37299">
    <property type="entry name" value="TRANSCRIPTIONAL REGULATOR-RELATED"/>
    <property type="match status" value="1"/>
</dbReference>
<sequence>MIIKLEENPNQKELEVSIKCTKIDKKVKRIVSLIRSVDNIIKCSLENQETWIDASYIYYIESVDKKTFVYCEKSVYRTEFRLYQLLEQLSSCDFVQISKSCILNLNVLDSIRPLVNSRLEATLINGERLYITRKYLAEIKLKLQER</sequence>
<evidence type="ECO:0000313" key="3">
    <source>
        <dbReference type="Proteomes" id="UP000469523"/>
    </source>
</evidence>